<dbReference type="PANTHER" id="PTHR42743:SF11">
    <property type="entry name" value="AMINODEOXYCHORISMATE LYASE"/>
    <property type="match status" value="1"/>
</dbReference>
<evidence type="ECO:0000256" key="3">
    <source>
        <dbReference type="ARBA" id="ARBA00022898"/>
    </source>
</evidence>
<reference evidence="4 5" key="1">
    <citation type="submission" date="2019-05" db="EMBL/GenBank/DDBJ databases">
        <title>Draft genome sequence of Nonomuraea zeae DSM 100528.</title>
        <authorList>
            <person name="Saricaoglu S."/>
            <person name="Isik K."/>
        </authorList>
    </citation>
    <scope>NUCLEOTIDE SEQUENCE [LARGE SCALE GENOMIC DNA]</scope>
    <source>
        <strain evidence="4 5">DSM 100528</strain>
    </source>
</reference>
<dbReference type="GO" id="GO:0008652">
    <property type="term" value="P:amino acid biosynthetic process"/>
    <property type="evidence" value="ECO:0007669"/>
    <property type="project" value="UniProtKB-ARBA"/>
</dbReference>
<dbReference type="InterPro" id="IPR050571">
    <property type="entry name" value="Class-IV_PLP-Dep_Aminotrnsfr"/>
</dbReference>
<dbReference type="AlphaFoldDB" id="A0A5S4FUL8"/>
<protein>
    <submittedName>
        <fullName evidence="4">Branched-chain amino acid aminotransferase</fullName>
    </submittedName>
</protein>
<dbReference type="InterPro" id="IPR043132">
    <property type="entry name" value="BCAT-like_C"/>
</dbReference>
<accession>A0A5S4FUL8</accession>
<dbReference type="GO" id="GO:0046394">
    <property type="term" value="P:carboxylic acid biosynthetic process"/>
    <property type="evidence" value="ECO:0007669"/>
    <property type="project" value="UniProtKB-ARBA"/>
</dbReference>
<comment type="caution">
    <text evidence="4">The sequence shown here is derived from an EMBL/GenBank/DDBJ whole genome shotgun (WGS) entry which is preliminary data.</text>
</comment>
<proteinExistence type="inferred from homology"/>
<dbReference type="RefSeq" id="WP_138696286.1">
    <property type="nucleotide sequence ID" value="NZ_JBHSAZ010000017.1"/>
</dbReference>
<dbReference type="EMBL" id="VCKX01000241">
    <property type="protein sequence ID" value="TMR24379.1"/>
    <property type="molecule type" value="Genomic_DNA"/>
</dbReference>
<dbReference type="SUPFAM" id="SSF56752">
    <property type="entry name" value="D-aminoacid aminotransferase-like PLP-dependent enzymes"/>
    <property type="match status" value="1"/>
</dbReference>
<dbReference type="GO" id="GO:0008483">
    <property type="term" value="F:transaminase activity"/>
    <property type="evidence" value="ECO:0007669"/>
    <property type="project" value="UniProtKB-KW"/>
</dbReference>
<dbReference type="InterPro" id="IPR036038">
    <property type="entry name" value="Aminotransferase-like"/>
</dbReference>
<gene>
    <name evidence="4" type="ORF">ETD85_46665</name>
</gene>
<name>A0A5S4FUL8_9ACTN</name>
<sequence length="298" mass="32607">MSGLAAERIIYVNGDYVPESQARISVLDHAVLYGDGVFETAVAWNSVVFDLDAHLDRLFRSLAAINLRPPHSKAEFADIVVQTVRRNRMRNAYIKLIVTRGANGEPFLNPEGCVPGVICFAREYLYMASPERVRDGLRVKTAAVRRPPAQVLDPHIKSLNYMNLVLAKLEATAAGADEALLLDINGHVCEAPGYNVFAVHGTVVRTPWQDILEGITRAWVMDMAGGHGLDVRAETIELYDLYTADEVFFCSTAGGILPVIAVDGRRVGEGVPGPVFSYLHKAYHDLLASGESGTKIDM</sequence>
<comment type="cofactor">
    <cofactor evidence="1">
        <name>pyridoxal 5'-phosphate</name>
        <dbReference type="ChEBI" id="CHEBI:597326"/>
    </cofactor>
</comment>
<organism evidence="4 5">
    <name type="scientific">Nonomuraea zeae</name>
    <dbReference type="NCBI Taxonomy" id="1642303"/>
    <lineage>
        <taxon>Bacteria</taxon>
        <taxon>Bacillati</taxon>
        <taxon>Actinomycetota</taxon>
        <taxon>Actinomycetes</taxon>
        <taxon>Streptosporangiales</taxon>
        <taxon>Streptosporangiaceae</taxon>
        <taxon>Nonomuraea</taxon>
    </lineage>
</organism>
<dbReference type="Gene3D" id="3.20.10.10">
    <property type="entry name" value="D-amino Acid Aminotransferase, subunit A, domain 2"/>
    <property type="match status" value="1"/>
</dbReference>
<dbReference type="Gene3D" id="3.30.470.10">
    <property type="match status" value="1"/>
</dbReference>
<evidence type="ECO:0000313" key="5">
    <source>
        <dbReference type="Proteomes" id="UP000306628"/>
    </source>
</evidence>
<dbReference type="InterPro" id="IPR001544">
    <property type="entry name" value="Aminotrans_IV"/>
</dbReference>
<dbReference type="Proteomes" id="UP000306628">
    <property type="component" value="Unassembled WGS sequence"/>
</dbReference>
<evidence type="ECO:0000256" key="1">
    <source>
        <dbReference type="ARBA" id="ARBA00001933"/>
    </source>
</evidence>
<dbReference type="PANTHER" id="PTHR42743">
    <property type="entry name" value="AMINO-ACID AMINOTRANSFERASE"/>
    <property type="match status" value="1"/>
</dbReference>
<keyword evidence="4" id="KW-0032">Aminotransferase</keyword>
<keyword evidence="3" id="KW-0663">Pyridoxal phosphate</keyword>
<dbReference type="Pfam" id="PF01063">
    <property type="entry name" value="Aminotran_4"/>
    <property type="match status" value="1"/>
</dbReference>
<evidence type="ECO:0000313" key="4">
    <source>
        <dbReference type="EMBL" id="TMR24379.1"/>
    </source>
</evidence>
<evidence type="ECO:0000256" key="2">
    <source>
        <dbReference type="ARBA" id="ARBA00009320"/>
    </source>
</evidence>
<keyword evidence="5" id="KW-1185">Reference proteome</keyword>
<dbReference type="InterPro" id="IPR043131">
    <property type="entry name" value="BCAT-like_N"/>
</dbReference>
<dbReference type="FunFam" id="3.20.10.10:FF:000002">
    <property type="entry name" value="D-alanine aminotransferase"/>
    <property type="match status" value="1"/>
</dbReference>
<comment type="similarity">
    <text evidence="2">Belongs to the class-IV pyridoxal-phosphate-dependent aminotransferase family.</text>
</comment>
<dbReference type="OrthoDB" id="9804984at2"/>
<keyword evidence="4" id="KW-0808">Transferase</keyword>